<dbReference type="AlphaFoldDB" id="A4TU84"/>
<feature type="domain" description="Ketoreductase" evidence="3">
    <location>
        <begin position="47"/>
        <end position="229"/>
    </location>
</feature>
<evidence type="ECO:0000256" key="1">
    <source>
        <dbReference type="ARBA" id="ARBA00022450"/>
    </source>
</evidence>
<dbReference type="SMART" id="SM00822">
    <property type="entry name" value="PKS_KR"/>
    <property type="match status" value="1"/>
</dbReference>
<dbReference type="SUPFAM" id="SSF51735">
    <property type="entry name" value="NAD(P)-binding Rossmann-fold domains"/>
    <property type="match status" value="1"/>
</dbReference>
<proteinExistence type="predicted"/>
<dbReference type="GO" id="GO:0005886">
    <property type="term" value="C:plasma membrane"/>
    <property type="evidence" value="ECO:0007669"/>
    <property type="project" value="TreeGrafter"/>
</dbReference>
<evidence type="ECO:0000259" key="3">
    <source>
        <dbReference type="SMART" id="SM00822"/>
    </source>
</evidence>
<gene>
    <name evidence="4" type="ORF">MGR_0274</name>
</gene>
<reference evidence="4" key="1">
    <citation type="journal article" date="2007" name="J. Bacteriol.">
        <title>Comparative genome analysis of four magnetotactic bacteria reveals a complex set of group-specific genes implicated in magnetosome biomineralization and function.</title>
        <authorList>
            <person name="Richter M."/>
            <person name="Kube M."/>
            <person name="Bazylinski D.A."/>
            <person name="Lombardot T."/>
            <person name="Gloeckner F.O."/>
            <person name="Reinhardt R."/>
            <person name="Schueler D."/>
        </authorList>
    </citation>
    <scope>NUCLEOTIDE SEQUENCE</scope>
    <source>
        <strain evidence="4">MSR-1</strain>
    </source>
</reference>
<dbReference type="InterPro" id="IPR036291">
    <property type="entry name" value="NAD(P)-bd_dom_sf"/>
</dbReference>
<dbReference type="GO" id="GO:0005737">
    <property type="term" value="C:cytoplasm"/>
    <property type="evidence" value="ECO:0007669"/>
    <property type="project" value="TreeGrafter"/>
</dbReference>
<dbReference type="InterPro" id="IPR013968">
    <property type="entry name" value="PKS_KR"/>
</dbReference>
<organism evidence="4">
    <name type="scientific">Magnetospirillum gryphiswaldense</name>
    <dbReference type="NCBI Taxonomy" id="55518"/>
    <lineage>
        <taxon>Bacteria</taxon>
        <taxon>Pseudomonadati</taxon>
        <taxon>Pseudomonadota</taxon>
        <taxon>Alphaproteobacteria</taxon>
        <taxon>Rhodospirillales</taxon>
        <taxon>Rhodospirillaceae</taxon>
        <taxon>Magnetospirillum</taxon>
    </lineage>
</organism>
<dbReference type="Pfam" id="PF08659">
    <property type="entry name" value="KR"/>
    <property type="match status" value="1"/>
</dbReference>
<dbReference type="InterPro" id="IPR002347">
    <property type="entry name" value="SDR_fam"/>
</dbReference>
<dbReference type="PRINTS" id="PR00081">
    <property type="entry name" value="GDHRDH"/>
</dbReference>
<dbReference type="InterPro" id="IPR057326">
    <property type="entry name" value="KR_dom"/>
</dbReference>
<dbReference type="GO" id="GO:0004312">
    <property type="term" value="F:fatty acid synthase activity"/>
    <property type="evidence" value="ECO:0007669"/>
    <property type="project" value="TreeGrafter"/>
</dbReference>
<keyword evidence="1" id="KW-0596">Phosphopantetheine</keyword>
<evidence type="ECO:0000313" key="4">
    <source>
        <dbReference type="EMBL" id="CAM74191.1"/>
    </source>
</evidence>
<dbReference type="GO" id="GO:0071770">
    <property type="term" value="P:DIM/DIP cell wall layer assembly"/>
    <property type="evidence" value="ECO:0007669"/>
    <property type="project" value="TreeGrafter"/>
</dbReference>
<dbReference type="GO" id="GO:0006633">
    <property type="term" value="P:fatty acid biosynthetic process"/>
    <property type="evidence" value="ECO:0007669"/>
    <property type="project" value="TreeGrafter"/>
</dbReference>
<dbReference type="PANTHER" id="PTHR43775">
    <property type="entry name" value="FATTY ACID SYNTHASE"/>
    <property type="match status" value="1"/>
</dbReference>
<dbReference type="Gene3D" id="3.40.50.720">
    <property type="entry name" value="NAD(P)-binding Rossmann-like Domain"/>
    <property type="match status" value="1"/>
</dbReference>
<keyword evidence="2" id="KW-0597">Phosphoprotein</keyword>
<evidence type="ECO:0000256" key="2">
    <source>
        <dbReference type="ARBA" id="ARBA00022553"/>
    </source>
</evidence>
<name>A4TU84_9PROT</name>
<dbReference type="PANTHER" id="PTHR43775:SF37">
    <property type="entry name" value="SI:DKEY-61P9.11"/>
    <property type="match status" value="1"/>
</dbReference>
<accession>A4TU84</accession>
<dbReference type="EMBL" id="CU459003">
    <property type="protein sequence ID" value="CAM74191.1"/>
    <property type="molecule type" value="Genomic_DNA"/>
</dbReference>
<sequence length="240" mass="25018">MPGGAATPQFSAAARGNQLRLEDGIWWQEIWEPATAQAAPPPWRDGQIILITGGLGGLGRILTRAIRAAAPTAFIILAGRGQNTEAGDWLAAQGPGVEFVATDLADGDAVIALVDGIRRRHGRLDGVIHAAGILDDAPLAAKTPEHLARVLAPKVAGTINLDRAIGDGALEFFVLFSSISAVLGSAGHTDYAAANGFMDGFAAAREVCRRAGLVQGRTIAIAWPSVGRRQHEYGRGQPAP</sequence>
<dbReference type="InterPro" id="IPR050091">
    <property type="entry name" value="PKS_NRPS_Biosynth_Enz"/>
</dbReference>
<protein>
    <submittedName>
        <fullName evidence="4">Short-chain dehydrogenase/reductase SDR</fullName>
    </submittedName>
</protein>